<feature type="transmembrane region" description="Helical" evidence="6">
    <location>
        <begin position="16"/>
        <end position="38"/>
    </location>
</feature>
<feature type="transmembrane region" description="Helical" evidence="6">
    <location>
        <begin position="568"/>
        <end position="587"/>
    </location>
</feature>
<keyword evidence="4 6" id="KW-0472">Membrane</keyword>
<evidence type="ECO:0000256" key="3">
    <source>
        <dbReference type="ARBA" id="ARBA00022989"/>
    </source>
</evidence>
<dbReference type="Gene3D" id="3.40.1710.10">
    <property type="entry name" value="abc type-2 transporter like domain"/>
    <property type="match status" value="1"/>
</dbReference>
<dbReference type="PANTHER" id="PTHR43077">
    <property type="entry name" value="TRANSPORT PERMEASE YVFS-RELATED"/>
    <property type="match status" value="1"/>
</dbReference>
<dbReference type="PATRIC" id="fig|931276.5.peg.847"/>
<organism evidence="7 8">
    <name type="scientific">Clostridium saccharoperbutylacetonicum N1-4(HMT)</name>
    <dbReference type="NCBI Taxonomy" id="931276"/>
    <lineage>
        <taxon>Bacteria</taxon>
        <taxon>Bacillati</taxon>
        <taxon>Bacillota</taxon>
        <taxon>Clostridia</taxon>
        <taxon>Eubacteriales</taxon>
        <taxon>Clostridiaceae</taxon>
        <taxon>Clostridium</taxon>
    </lineage>
</organism>
<feature type="transmembrane region" description="Helical" evidence="6">
    <location>
        <begin position="608"/>
        <end position="628"/>
    </location>
</feature>
<keyword evidence="8" id="KW-1185">Reference proteome</keyword>
<evidence type="ECO:0000256" key="2">
    <source>
        <dbReference type="ARBA" id="ARBA00022692"/>
    </source>
</evidence>
<dbReference type="NCBIfam" id="TIGR03062">
    <property type="entry name" value="pip_yhgE_Cterm"/>
    <property type="match status" value="1"/>
</dbReference>
<dbReference type="STRING" id="36745.CLSAP_09290"/>
<dbReference type="HOGENOM" id="CLU_004534_2_0_9"/>
<evidence type="ECO:0000256" key="6">
    <source>
        <dbReference type="SAM" id="Phobius"/>
    </source>
</evidence>
<protein>
    <submittedName>
        <fullName evidence="7">Phage infection protein Pip</fullName>
    </submittedName>
</protein>
<name>M1MSX4_9CLOT</name>
<dbReference type="KEGG" id="csr:Cspa_c08910"/>
<reference evidence="7 8" key="1">
    <citation type="submission" date="2013-02" db="EMBL/GenBank/DDBJ databases">
        <title>Genome sequence of Clostridium saccharoperbutylacetonicum N1-4(HMT).</title>
        <authorList>
            <person name="Poehlein A."/>
            <person name="Daniel R."/>
        </authorList>
    </citation>
    <scope>NUCLEOTIDE SEQUENCE [LARGE SCALE GENOMIC DNA]</scope>
    <source>
        <strain evidence="8">N1-4(HMT)</strain>
    </source>
</reference>
<dbReference type="InterPro" id="IPR017501">
    <property type="entry name" value="Phage_infect_YhgE_C"/>
</dbReference>
<comment type="subcellular location">
    <subcellularLocation>
        <location evidence="1">Membrane</location>
        <topology evidence="1">Multi-pass membrane protein</topology>
    </subcellularLocation>
</comment>
<dbReference type="AlphaFoldDB" id="M1MSX4"/>
<feature type="transmembrane region" description="Helical" evidence="6">
    <location>
        <begin position="661"/>
        <end position="680"/>
    </location>
</feature>
<keyword evidence="3 6" id="KW-1133">Transmembrane helix</keyword>
<accession>M1MSX4</accession>
<dbReference type="OrthoDB" id="9811483at2"/>
<evidence type="ECO:0000256" key="1">
    <source>
        <dbReference type="ARBA" id="ARBA00004141"/>
    </source>
</evidence>
<dbReference type="InterPro" id="IPR051328">
    <property type="entry name" value="T7SS_ABC-Transporter"/>
</dbReference>
<dbReference type="RefSeq" id="WP_015390993.1">
    <property type="nucleotide sequence ID" value="NC_020291.1"/>
</dbReference>
<dbReference type="Proteomes" id="UP000011728">
    <property type="component" value="Chromosome"/>
</dbReference>
<feature type="transmembrane region" description="Helical" evidence="6">
    <location>
        <begin position="717"/>
        <end position="743"/>
    </location>
</feature>
<evidence type="ECO:0000313" key="7">
    <source>
        <dbReference type="EMBL" id="AGF54667.1"/>
    </source>
</evidence>
<dbReference type="NCBIfam" id="TIGR03061">
    <property type="entry name" value="pip_yhgE_Nterm"/>
    <property type="match status" value="1"/>
</dbReference>
<proteinExistence type="predicted"/>
<dbReference type="Gene3D" id="1.20.58.60">
    <property type="match status" value="1"/>
</dbReference>
<evidence type="ECO:0000256" key="5">
    <source>
        <dbReference type="SAM" id="Coils"/>
    </source>
</evidence>
<feature type="transmembrane region" description="Helical" evidence="6">
    <location>
        <begin position="634"/>
        <end position="654"/>
    </location>
</feature>
<keyword evidence="5" id="KW-0175">Coiled coil</keyword>
<feature type="coiled-coil region" evidence="5">
    <location>
        <begin position="271"/>
        <end position="408"/>
    </location>
</feature>
<keyword evidence="2 6" id="KW-0812">Transmembrane</keyword>
<evidence type="ECO:0000313" key="8">
    <source>
        <dbReference type="Proteomes" id="UP000011728"/>
    </source>
</evidence>
<feature type="coiled-coil region" evidence="5">
    <location>
        <begin position="482"/>
        <end position="516"/>
    </location>
</feature>
<gene>
    <name evidence="7" type="primary">pip2</name>
    <name evidence="7" type="ORF">Cspa_c08910</name>
</gene>
<dbReference type="GO" id="GO:0016020">
    <property type="term" value="C:membrane"/>
    <property type="evidence" value="ECO:0007669"/>
    <property type="project" value="UniProtKB-SubCell"/>
</dbReference>
<dbReference type="eggNOG" id="COG1511">
    <property type="taxonomic scope" value="Bacteria"/>
</dbReference>
<dbReference type="PANTHER" id="PTHR43077:SF10">
    <property type="entry name" value="TRANSPORT PERMEASE PROTEIN"/>
    <property type="match status" value="1"/>
</dbReference>
<evidence type="ECO:0000256" key="4">
    <source>
        <dbReference type="ARBA" id="ARBA00023136"/>
    </source>
</evidence>
<sequence>MKNIVKIFVRDIKNIFTNWIATVVVIVLMILPSLYSLVNIEASWDPYANTSGIQVAIVNEDKGTVYKEHDINLGNDLVDKLKDNDKLGWVFVDKETAQEGLLNEKYYATIEIPEDFSKDVTTLVKKDVIKPKLIYTVNEKKNVIASKITDAGVSSVKTQLDQNIAKSISGIMFRLLDEIGVDIENNRYQLRNIMDSVYKLDDNMPELGQMLDQAIDGTISASDLVSTTNQLIPTVADTIDGTSEFLNYTQNYLNETQKDLEKESPKIKEDLVKSENTLDTASVELKNIDQKVLPEVEKKALLQAADSVKATKASVDEARAKLSDIKRAINHLTKIQISKVTIDPALQQSSPEMKNIQNTLDKQAEALDNAKSALKKESSTISNIQDRLNTVDDNLDKLTNRINDDLNKLNNGKNPIDTKNLSDTIEVLDDSHKLVSDITDKYDSEIMPTINKGFDSMREILDNGLNLSAQGKNVLPDVQAMLNTFKNASDSSNEELKKLKEKFPDIQDNVHELAEKLKRIDNKQDIDELLDMITNNWDTQSDFLASPVEIQDNRLFPWPNYGSTVTPFYTVLCLWIGGYILSVLIGTEAEPVEEGKKLKNYEKYFGRLTLFLFIGIGQAIVASLGALLLLHSYAVHPVMFVLYCIFISIVFNCIIYTAVSLFGYGGIVIGVVLLVLQVAGTNGNFPIEVNPIGFQELFPYLPFTYAISAVRQINAGIIYSILIKDTAILCVFMIASVVMGILFKEKINAKRINIVKMLKESYLMNG</sequence>
<dbReference type="InterPro" id="IPR017500">
    <property type="entry name" value="Phage_infect_YhgE_N"/>
</dbReference>
<dbReference type="EMBL" id="CP004121">
    <property type="protein sequence ID" value="AGF54667.1"/>
    <property type="molecule type" value="Genomic_DNA"/>
</dbReference>